<comment type="caution">
    <text evidence="2">The sequence shown here is derived from an EMBL/GenBank/DDBJ whole genome shotgun (WGS) entry which is preliminary data.</text>
</comment>
<evidence type="ECO:0000313" key="2">
    <source>
        <dbReference type="EMBL" id="KAK6920564.1"/>
    </source>
</evidence>
<gene>
    <name evidence="2" type="ORF">RJ641_014242</name>
</gene>
<dbReference type="EMBL" id="JBAMMX010000020">
    <property type="protein sequence ID" value="KAK6920564.1"/>
    <property type="molecule type" value="Genomic_DNA"/>
</dbReference>
<protein>
    <submittedName>
        <fullName evidence="2">Uncharacterized protein</fullName>
    </submittedName>
</protein>
<dbReference type="Proteomes" id="UP001370490">
    <property type="component" value="Unassembled WGS sequence"/>
</dbReference>
<keyword evidence="3" id="KW-1185">Reference proteome</keyword>
<proteinExistence type="predicted"/>
<organism evidence="2 3">
    <name type="scientific">Dillenia turbinata</name>
    <dbReference type="NCBI Taxonomy" id="194707"/>
    <lineage>
        <taxon>Eukaryota</taxon>
        <taxon>Viridiplantae</taxon>
        <taxon>Streptophyta</taxon>
        <taxon>Embryophyta</taxon>
        <taxon>Tracheophyta</taxon>
        <taxon>Spermatophyta</taxon>
        <taxon>Magnoliopsida</taxon>
        <taxon>eudicotyledons</taxon>
        <taxon>Gunneridae</taxon>
        <taxon>Pentapetalae</taxon>
        <taxon>Dilleniales</taxon>
        <taxon>Dilleniaceae</taxon>
        <taxon>Dillenia</taxon>
    </lineage>
</organism>
<evidence type="ECO:0000256" key="1">
    <source>
        <dbReference type="SAM" id="MobiDB-lite"/>
    </source>
</evidence>
<dbReference type="AlphaFoldDB" id="A0AAN8YZ75"/>
<name>A0AAN8YZ75_9MAGN</name>
<sequence length="73" mass="8319">MARHISEHRNKSFAEQATRKGKARIALTGQSLAPYSETSKDKEATDRAFQFYLGWPKMVSVKEELKAVNLVKH</sequence>
<accession>A0AAN8YZ75</accession>
<reference evidence="2 3" key="1">
    <citation type="submission" date="2023-12" db="EMBL/GenBank/DDBJ databases">
        <title>A high-quality genome assembly for Dillenia turbinata (Dilleniales).</title>
        <authorList>
            <person name="Chanderbali A."/>
        </authorList>
    </citation>
    <scope>NUCLEOTIDE SEQUENCE [LARGE SCALE GENOMIC DNA]</scope>
    <source>
        <strain evidence="2">LSX21</strain>
        <tissue evidence="2">Leaf</tissue>
    </source>
</reference>
<evidence type="ECO:0000313" key="3">
    <source>
        <dbReference type="Proteomes" id="UP001370490"/>
    </source>
</evidence>
<feature type="region of interest" description="Disordered" evidence="1">
    <location>
        <begin position="1"/>
        <end position="22"/>
    </location>
</feature>
<feature type="compositionally biased region" description="Basic and acidic residues" evidence="1">
    <location>
        <begin position="1"/>
        <end position="12"/>
    </location>
</feature>